<keyword evidence="4" id="KW-0547">Nucleotide-binding</keyword>
<evidence type="ECO:0000256" key="1">
    <source>
        <dbReference type="ARBA" id="ARBA00022553"/>
    </source>
</evidence>
<dbReference type="PANTHER" id="PTHR34139">
    <property type="entry name" value="UPF0331 PROTEIN MJ0127"/>
    <property type="match status" value="1"/>
</dbReference>
<organism evidence="6 7">
    <name type="scientific">Bifidobacterium samirii</name>
    <dbReference type="NCBI Taxonomy" id="2306974"/>
    <lineage>
        <taxon>Bacteria</taxon>
        <taxon>Bacillati</taxon>
        <taxon>Actinomycetota</taxon>
        <taxon>Actinomycetes</taxon>
        <taxon>Bifidobacteriales</taxon>
        <taxon>Bifidobacteriaceae</taxon>
        <taxon>Bifidobacterium</taxon>
    </lineage>
</organism>
<comment type="caution">
    <text evidence="6">The sequence shown here is derived from an EMBL/GenBank/DDBJ whole genome shotgun (WGS) entry which is preliminary data.</text>
</comment>
<keyword evidence="7" id="KW-1185">Reference proteome</keyword>
<name>A0A430FUE1_9BIFI</name>
<dbReference type="GO" id="GO:0000166">
    <property type="term" value="F:nucleotide binding"/>
    <property type="evidence" value="ECO:0007669"/>
    <property type="project" value="UniProtKB-KW"/>
</dbReference>
<dbReference type="InterPro" id="IPR051813">
    <property type="entry name" value="HepT_RNase_toxin"/>
</dbReference>
<gene>
    <name evidence="6" type="ORF">D2E24_0985</name>
</gene>
<dbReference type="RefSeq" id="WP_241222869.1">
    <property type="nucleotide sequence ID" value="NZ_QXGK01000008.1"/>
</dbReference>
<dbReference type="Proteomes" id="UP000287470">
    <property type="component" value="Unassembled WGS sequence"/>
</dbReference>
<keyword evidence="1" id="KW-0597">Phosphoprotein</keyword>
<accession>A0A430FUE1</accession>
<evidence type="ECO:0000313" key="7">
    <source>
        <dbReference type="Proteomes" id="UP000287470"/>
    </source>
</evidence>
<keyword evidence="2" id="KW-1277">Toxin-antitoxin system</keyword>
<evidence type="ECO:0000256" key="2">
    <source>
        <dbReference type="ARBA" id="ARBA00022649"/>
    </source>
</evidence>
<evidence type="ECO:0000256" key="5">
    <source>
        <dbReference type="ARBA" id="ARBA00022801"/>
    </source>
</evidence>
<evidence type="ECO:0000256" key="3">
    <source>
        <dbReference type="ARBA" id="ARBA00022722"/>
    </source>
</evidence>
<dbReference type="InterPro" id="IPR008201">
    <property type="entry name" value="HepT-like"/>
</dbReference>
<protein>
    <submittedName>
        <fullName evidence="6">Antitoxin</fullName>
    </submittedName>
</protein>
<dbReference type="GO" id="GO:0004540">
    <property type="term" value="F:RNA nuclease activity"/>
    <property type="evidence" value="ECO:0007669"/>
    <property type="project" value="InterPro"/>
</dbReference>
<keyword evidence="5" id="KW-0378">Hydrolase</keyword>
<dbReference type="AlphaFoldDB" id="A0A430FUE1"/>
<sequence length="120" mass="13525">MGRHDDQRFRDETTLIRLAEHLDNAIADAAGVESADALFADRLRFNSVAMEMTQAQECARRLSDDFRAMMPDLPWSELRALRNVIVHEYDAIDSDVLYATVTMDAPRLASALRPMVESIG</sequence>
<keyword evidence="3" id="KW-0540">Nuclease</keyword>
<dbReference type="Pfam" id="PF01934">
    <property type="entry name" value="HepT-like"/>
    <property type="match status" value="1"/>
</dbReference>
<evidence type="ECO:0000313" key="6">
    <source>
        <dbReference type="EMBL" id="RSX56695.1"/>
    </source>
</evidence>
<reference evidence="6 7" key="1">
    <citation type="submission" date="2018-09" db="EMBL/GenBank/DDBJ databases">
        <title>Characterization of the phylogenetic diversity of five novel species belonging to the genus Bifidobacterium.</title>
        <authorList>
            <person name="Lugli G.A."/>
            <person name="Duranti S."/>
            <person name="Milani C."/>
        </authorList>
    </citation>
    <scope>NUCLEOTIDE SEQUENCE [LARGE SCALE GENOMIC DNA]</scope>
    <source>
        <strain evidence="6 7">2033B</strain>
    </source>
</reference>
<proteinExistence type="predicted"/>
<dbReference type="GO" id="GO:0016787">
    <property type="term" value="F:hydrolase activity"/>
    <property type="evidence" value="ECO:0007669"/>
    <property type="project" value="UniProtKB-KW"/>
</dbReference>
<dbReference type="PANTHER" id="PTHR34139:SF1">
    <property type="entry name" value="RNASE MJ1380-RELATED"/>
    <property type="match status" value="1"/>
</dbReference>
<evidence type="ECO:0000256" key="4">
    <source>
        <dbReference type="ARBA" id="ARBA00022741"/>
    </source>
</evidence>
<dbReference type="EMBL" id="QXGK01000008">
    <property type="protein sequence ID" value="RSX56695.1"/>
    <property type="molecule type" value="Genomic_DNA"/>
</dbReference>
<dbReference type="GO" id="GO:0110001">
    <property type="term" value="C:toxin-antitoxin complex"/>
    <property type="evidence" value="ECO:0007669"/>
    <property type="project" value="InterPro"/>
</dbReference>